<comment type="caution">
    <text evidence="8">The sequence shown here is derived from an EMBL/GenBank/DDBJ whole genome shotgun (WGS) entry which is preliminary data.</text>
</comment>
<keyword evidence="9" id="KW-1185">Reference proteome</keyword>
<dbReference type="InterPro" id="IPR038973">
    <property type="entry name" value="MutL/Mlh/Pms-like"/>
</dbReference>
<dbReference type="Gene3D" id="3.30.565.10">
    <property type="entry name" value="Histidine kinase-like ATPase, C-terminal domain"/>
    <property type="match status" value="1"/>
</dbReference>
<keyword evidence="3 5" id="KW-0227">DNA damage</keyword>
<dbReference type="InterPro" id="IPR042120">
    <property type="entry name" value="MutL_C_dimsub"/>
</dbReference>
<evidence type="ECO:0000256" key="5">
    <source>
        <dbReference type="HAMAP-Rule" id="MF_00149"/>
    </source>
</evidence>
<gene>
    <name evidence="5" type="primary">mutL</name>
    <name evidence="8" type="ORF">DC082_04265</name>
</gene>
<name>A0A2U2ANL1_9GAMM</name>
<dbReference type="GO" id="GO:0004519">
    <property type="term" value="F:endonuclease activity"/>
    <property type="evidence" value="ECO:0007669"/>
    <property type="project" value="UniProtKB-KW"/>
</dbReference>
<dbReference type="SUPFAM" id="SSF118116">
    <property type="entry name" value="DNA mismatch repair protein MutL"/>
    <property type="match status" value="1"/>
</dbReference>
<keyword evidence="8" id="KW-0540">Nuclease</keyword>
<evidence type="ECO:0000259" key="7">
    <source>
        <dbReference type="SMART" id="SM01340"/>
    </source>
</evidence>
<evidence type="ECO:0000313" key="8">
    <source>
        <dbReference type="EMBL" id="PWD84748.1"/>
    </source>
</evidence>
<dbReference type="GO" id="GO:0030983">
    <property type="term" value="F:mismatched DNA binding"/>
    <property type="evidence" value="ECO:0007669"/>
    <property type="project" value="InterPro"/>
</dbReference>
<proteinExistence type="inferred from homology"/>
<dbReference type="RefSeq" id="WP_109235892.1">
    <property type="nucleotide sequence ID" value="NZ_BMXZ01000001.1"/>
</dbReference>
<accession>A0A2U2ANL1</accession>
<dbReference type="InterPro" id="IPR014762">
    <property type="entry name" value="DNA_mismatch_repair_CS"/>
</dbReference>
<evidence type="ECO:0000259" key="6">
    <source>
        <dbReference type="SMART" id="SM00853"/>
    </source>
</evidence>
<dbReference type="InterPro" id="IPR014721">
    <property type="entry name" value="Ribsml_uS5_D2-typ_fold_subgr"/>
</dbReference>
<dbReference type="EMBL" id="QEWR01000002">
    <property type="protein sequence ID" value="PWD84748.1"/>
    <property type="molecule type" value="Genomic_DNA"/>
</dbReference>
<dbReference type="NCBIfam" id="TIGR00585">
    <property type="entry name" value="mutl"/>
    <property type="match status" value="1"/>
</dbReference>
<dbReference type="SMART" id="SM01340">
    <property type="entry name" value="DNA_mis_repair"/>
    <property type="match status" value="1"/>
</dbReference>
<dbReference type="AlphaFoldDB" id="A0A2U2ANL1"/>
<comment type="function">
    <text evidence="5">This protein is involved in the repair of mismatches in DNA. It is required for dam-dependent methyl-directed DNA mismatch repair. May act as a 'molecular matchmaker', a protein that promotes the formation of a stable complex between two or more DNA-binding proteins in an ATP-dependent manner without itself being part of a final effector complex.</text>
</comment>
<dbReference type="Gene3D" id="3.30.1370.100">
    <property type="entry name" value="MutL, C-terminal domain, regulatory subdomain"/>
    <property type="match status" value="1"/>
</dbReference>
<dbReference type="GO" id="GO:0006298">
    <property type="term" value="P:mismatch repair"/>
    <property type="evidence" value="ECO:0007669"/>
    <property type="project" value="UniProtKB-UniRule"/>
</dbReference>
<dbReference type="SUPFAM" id="SSF55874">
    <property type="entry name" value="ATPase domain of HSP90 chaperone/DNA topoisomerase II/histidine kinase"/>
    <property type="match status" value="1"/>
</dbReference>
<dbReference type="HAMAP" id="MF_00149">
    <property type="entry name" value="DNA_mis_repair"/>
    <property type="match status" value="1"/>
</dbReference>
<feature type="domain" description="DNA mismatch repair protein S5" evidence="7">
    <location>
        <begin position="214"/>
        <end position="342"/>
    </location>
</feature>
<keyword evidence="4 5" id="KW-0234">DNA repair</keyword>
<dbReference type="GO" id="GO:0016887">
    <property type="term" value="F:ATP hydrolysis activity"/>
    <property type="evidence" value="ECO:0007669"/>
    <property type="project" value="InterPro"/>
</dbReference>
<dbReference type="NCBIfam" id="NF000949">
    <property type="entry name" value="PRK00095.1-2"/>
    <property type="match status" value="1"/>
</dbReference>
<dbReference type="InterPro" id="IPR020568">
    <property type="entry name" value="Ribosomal_Su5_D2-typ_SF"/>
</dbReference>
<dbReference type="SUPFAM" id="SSF54211">
    <property type="entry name" value="Ribosomal protein S5 domain 2-like"/>
    <property type="match status" value="1"/>
</dbReference>
<dbReference type="GO" id="GO:0140664">
    <property type="term" value="F:ATP-dependent DNA damage sensor activity"/>
    <property type="evidence" value="ECO:0007669"/>
    <property type="project" value="InterPro"/>
</dbReference>
<evidence type="ECO:0000256" key="1">
    <source>
        <dbReference type="ARBA" id="ARBA00006082"/>
    </source>
</evidence>
<dbReference type="PANTHER" id="PTHR10073">
    <property type="entry name" value="DNA MISMATCH REPAIR PROTEIN MLH, PMS, MUTL"/>
    <property type="match status" value="1"/>
</dbReference>
<dbReference type="Proteomes" id="UP000244948">
    <property type="component" value="Unassembled WGS sequence"/>
</dbReference>
<evidence type="ECO:0000256" key="4">
    <source>
        <dbReference type="ARBA" id="ARBA00023204"/>
    </source>
</evidence>
<comment type="similarity">
    <text evidence="1 5">Belongs to the DNA mismatch repair MutL/HexB family.</text>
</comment>
<feature type="domain" description="MutL C-terminal dimerisation" evidence="6">
    <location>
        <begin position="462"/>
        <end position="606"/>
    </location>
</feature>
<evidence type="ECO:0000313" key="9">
    <source>
        <dbReference type="Proteomes" id="UP000244948"/>
    </source>
</evidence>
<dbReference type="Gene3D" id="3.30.1540.20">
    <property type="entry name" value="MutL, C-terminal domain, dimerisation subdomain"/>
    <property type="match status" value="1"/>
</dbReference>
<dbReference type="CDD" id="cd03482">
    <property type="entry name" value="MutL_Trans_MutL"/>
    <property type="match status" value="1"/>
</dbReference>
<dbReference type="Pfam" id="PF13589">
    <property type="entry name" value="HATPase_c_3"/>
    <property type="match status" value="1"/>
</dbReference>
<dbReference type="FunFam" id="3.30.565.10:FF:000003">
    <property type="entry name" value="DNA mismatch repair endonuclease MutL"/>
    <property type="match status" value="1"/>
</dbReference>
<dbReference type="Gene3D" id="3.30.230.10">
    <property type="match status" value="1"/>
</dbReference>
<protein>
    <recommendedName>
        <fullName evidence="2 5">DNA mismatch repair protein MutL</fullName>
    </recommendedName>
</protein>
<dbReference type="InterPro" id="IPR014790">
    <property type="entry name" value="MutL_C"/>
</dbReference>
<dbReference type="InterPro" id="IPR042121">
    <property type="entry name" value="MutL_C_regsub"/>
</dbReference>
<dbReference type="CDD" id="cd16926">
    <property type="entry name" value="HATPase_MutL-MLH-PMS-like"/>
    <property type="match status" value="1"/>
</dbReference>
<dbReference type="InterPro" id="IPR037198">
    <property type="entry name" value="MutL_C_sf"/>
</dbReference>
<dbReference type="Pfam" id="PF08676">
    <property type="entry name" value="MutL_C"/>
    <property type="match status" value="1"/>
</dbReference>
<dbReference type="InterPro" id="IPR013507">
    <property type="entry name" value="DNA_mismatch_S5_2-like"/>
</dbReference>
<dbReference type="InterPro" id="IPR036890">
    <property type="entry name" value="HATPase_C_sf"/>
</dbReference>
<dbReference type="PROSITE" id="PS00058">
    <property type="entry name" value="DNA_MISMATCH_REPAIR_1"/>
    <property type="match status" value="1"/>
</dbReference>
<dbReference type="GO" id="GO:0032300">
    <property type="term" value="C:mismatch repair complex"/>
    <property type="evidence" value="ECO:0007669"/>
    <property type="project" value="InterPro"/>
</dbReference>
<dbReference type="GO" id="GO:0005524">
    <property type="term" value="F:ATP binding"/>
    <property type="evidence" value="ECO:0007669"/>
    <property type="project" value="InterPro"/>
</dbReference>
<keyword evidence="8" id="KW-0378">Hydrolase</keyword>
<dbReference type="InterPro" id="IPR002099">
    <property type="entry name" value="MutL/Mlh/PMS"/>
</dbReference>
<keyword evidence="8" id="KW-0255">Endonuclease</keyword>
<evidence type="ECO:0000256" key="2">
    <source>
        <dbReference type="ARBA" id="ARBA00021975"/>
    </source>
</evidence>
<sequence length="650" mass="72466">MSRRIAKLAPHVINQIAAGEVVERPASIVKELVENSIDAGATEITIDIKSGGIDHIIVQDNGHGIAKDDLNLALSSHSTSKIRSSEDLIEVSTLGFRGEALPSIAAVSRLTLISRERGAEYAYRVDGKGDDLGEEPMPASLLEGTRIEVKDLFFNVPARRKFLRTERTEYSHIETLVKRLALIRYDIAFTLIHNGREQFSLHRAETLEEKQNRIAAVFNQEFLAESFHFSHTKKIPLDDYDTTRTLTIEGWLAKPTFFRNNNDWQYVYVNGRMVKDRLVAHAIRQAYRDVMYSDKHPVFVIYLTLDPAAVDVNAHPQKHEVRFRESRMVHNFLFSTLNHVISQPEVLEGHESLPVVATLEDEGSKGFSSSVSSGSSIASSGQKGFSFGAPPAKSYKPVNLYEAIGASTEHLTPLTGSAEASYGVSAGSNGELQSGGDLVKLNASQEEQAAGLDPDEAPLGYALGQLHEAYILAENRQGLVLVDMHAAHERIIYERFKNAIATEEGIIRQALLIPKPIDVSSHEIALVEEFQKELQDLGLIIEVLSHNSIVVREVPASLIRADIEKLVIEVLHDFDQYGSSQKITEHLNEILSTMACHSAIRHHRRLTLPEMNALLRDMERTERAGQCNHGRPTWRTLALTDLDKLFFRGE</sequence>
<organism evidence="8 9">
    <name type="scientific">Ignatzschineria indica</name>
    <dbReference type="NCBI Taxonomy" id="472583"/>
    <lineage>
        <taxon>Bacteria</taxon>
        <taxon>Pseudomonadati</taxon>
        <taxon>Pseudomonadota</taxon>
        <taxon>Gammaproteobacteria</taxon>
        <taxon>Cardiobacteriales</taxon>
        <taxon>Ignatzschineriaceae</taxon>
        <taxon>Ignatzschineria</taxon>
    </lineage>
</organism>
<dbReference type="PANTHER" id="PTHR10073:SF12">
    <property type="entry name" value="DNA MISMATCH REPAIR PROTEIN MLH1"/>
    <property type="match status" value="1"/>
</dbReference>
<reference evidence="8 9" key="1">
    <citation type="journal article" date="2018" name="Genome Announc.">
        <title>Ignatzschineria cameli sp. nov., isolated from necrotic foot tissue of dromedaries (Camelus dromedarius) and associated maggots (Wohlfahrtia species) in Dubai.</title>
        <authorList>
            <person name="Tsang C.C."/>
            <person name="Tang J.Y."/>
            <person name="Fong J.Y."/>
            <person name="Kinne J."/>
            <person name="Lee H.H."/>
            <person name="Joseph M."/>
            <person name="Jose S."/>
            <person name="Schuster R.K."/>
            <person name="Tang Y."/>
            <person name="Sivakumar S."/>
            <person name="Chen J.H."/>
            <person name="Teng J.L."/>
            <person name="Lau S.K."/>
            <person name="Wernery U."/>
            <person name="Woo P.C."/>
        </authorList>
    </citation>
    <scope>NUCLEOTIDE SEQUENCE [LARGE SCALE GENOMIC DNA]</scope>
    <source>
        <strain evidence="8 9">KCTC 22643</strain>
    </source>
</reference>
<dbReference type="InterPro" id="IPR020667">
    <property type="entry name" value="DNA_mismatch_repair_MutL"/>
</dbReference>
<dbReference type="Pfam" id="PF01119">
    <property type="entry name" value="DNA_mis_repair"/>
    <property type="match status" value="1"/>
</dbReference>
<evidence type="ECO:0000256" key="3">
    <source>
        <dbReference type="ARBA" id="ARBA00022763"/>
    </source>
</evidence>
<dbReference type="SMART" id="SM00853">
    <property type="entry name" value="MutL_C"/>
    <property type="match status" value="1"/>
</dbReference>